<dbReference type="HOGENOM" id="CLU_2674159_0_0_1"/>
<dbReference type="AlphaFoldDB" id="T1HHC7"/>
<proteinExistence type="predicted"/>
<sequence length="75" mass="8825">MDRVGAWRTDEGEKYPEMFAVQILCYFWSTYLCEQLLPAVKLNKTAYRSRLTDKHLICLNEDCLFSVSESQILEN</sequence>
<organism evidence="1 2">
    <name type="scientific">Rhodnius prolixus</name>
    <name type="common">Triatomid bug</name>
    <dbReference type="NCBI Taxonomy" id="13249"/>
    <lineage>
        <taxon>Eukaryota</taxon>
        <taxon>Metazoa</taxon>
        <taxon>Ecdysozoa</taxon>
        <taxon>Arthropoda</taxon>
        <taxon>Hexapoda</taxon>
        <taxon>Insecta</taxon>
        <taxon>Pterygota</taxon>
        <taxon>Neoptera</taxon>
        <taxon>Paraneoptera</taxon>
        <taxon>Hemiptera</taxon>
        <taxon>Heteroptera</taxon>
        <taxon>Panheteroptera</taxon>
        <taxon>Cimicomorpha</taxon>
        <taxon>Reduviidae</taxon>
        <taxon>Triatominae</taxon>
        <taxon>Rhodnius</taxon>
    </lineage>
</organism>
<dbReference type="EMBL" id="ACPB03017149">
    <property type="status" value="NOT_ANNOTATED_CDS"/>
    <property type="molecule type" value="Genomic_DNA"/>
</dbReference>
<keyword evidence="2" id="KW-1185">Reference proteome</keyword>
<dbReference type="InParanoid" id="T1HHC7"/>
<accession>T1HHC7</accession>
<dbReference type="VEuPathDB" id="VectorBase:RPRC003450"/>
<name>T1HHC7_RHOPR</name>
<dbReference type="EnsemblMetazoa" id="RPRC003450-RA">
    <property type="protein sequence ID" value="RPRC003450-PA"/>
    <property type="gene ID" value="RPRC003450"/>
</dbReference>
<evidence type="ECO:0000313" key="1">
    <source>
        <dbReference type="EnsemblMetazoa" id="RPRC003450-PA"/>
    </source>
</evidence>
<reference evidence="1" key="1">
    <citation type="submission" date="2015-05" db="UniProtKB">
        <authorList>
            <consortium name="EnsemblMetazoa"/>
        </authorList>
    </citation>
    <scope>IDENTIFICATION</scope>
</reference>
<dbReference type="Proteomes" id="UP000015103">
    <property type="component" value="Unassembled WGS sequence"/>
</dbReference>
<evidence type="ECO:0000313" key="2">
    <source>
        <dbReference type="Proteomes" id="UP000015103"/>
    </source>
</evidence>
<protein>
    <submittedName>
        <fullName evidence="1">Uncharacterized protein</fullName>
    </submittedName>
</protein>